<evidence type="ECO:0000259" key="5">
    <source>
        <dbReference type="Pfam" id="PF00703"/>
    </source>
</evidence>
<feature type="domain" description="Glycoside hydrolase family 2 immunoglobulin-like beta-sandwich" evidence="5">
    <location>
        <begin position="190"/>
        <end position="288"/>
    </location>
</feature>
<comment type="similarity">
    <text evidence="1">Belongs to the glycosyl hydrolase 2 family.</text>
</comment>
<dbReference type="InterPro" id="IPR008979">
    <property type="entry name" value="Galactose-bd-like_sf"/>
</dbReference>
<gene>
    <name evidence="9" type="ORF">HMPREF9450_00128</name>
</gene>
<evidence type="ECO:0000259" key="6">
    <source>
        <dbReference type="Pfam" id="PF02836"/>
    </source>
</evidence>
<keyword evidence="10" id="KW-1185">Reference proteome</keyword>
<dbReference type="STRING" id="742725.HMPREF9450_00128"/>
<dbReference type="AlphaFoldDB" id="G5H5B8"/>
<keyword evidence="4" id="KW-0732">Signal</keyword>
<dbReference type="Pfam" id="PF02836">
    <property type="entry name" value="Glyco_hydro_2_C"/>
    <property type="match status" value="1"/>
</dbReference>
<evidence type="ECO:0000256" key="2">
    <source>
        <dbReference type="ARBA" id="ARBA00022801"/>
    </source>
</evidence>
<dbReference type="InterPro" id="IPR006101">
    <property type="entry name" value="Glyco_hydro_2"/>
</dbReference>
<dbReference type="Proteomes" id="UP000006008">
    <property type="component" value="Unassembled WGS sequence"/>
</dbReference>
<dbReference type="InterPro" id="IPR036156">
    <property type="entry name" value="Beta-gal/glucu_dom_sf"/>
</dbReference>
<feature type="domain" description="Glycoside hydrolase family 2 catalytic" evidence="6">
    <location>
        <begin position="297"/>
        <end position="511"/>
    </location>
</feature>
<dbReference type="InterPro" id="IPR032311">
    <property type="entry name" value="DUF4982"/>
</dbReference>
<dbReference type="Gene3D" id="2.60.120.260">
    <property type="entry name" value="Galactose-binding domain-like"/>
    <property type="match status" value="1"/>
</dbReference>
<dbReference type="SUPFAM" id="SSF49303">
    <property type="entry name" value="beta-Galactosidase/glucuronidase domain"/>
    <property type="match status" value="1"/>
</dbReference>
<keyword evidence="2" id="KW-0378">Hydrolase</keyword>
<sequence>MRFPMKNRALILTLLLGTLLAGSALQARAREVININRNWRFFSNSHTSDNATMVNLPHTWNRDALGGHNDYYRGIGNYIKDIKVPAEWRGKRVFIRFGAAGDVANLAVNGRHVGEHRGGFTGFTFELTPYLRFGETNSIWVIVNNSPQMDVLPTAGDHNVYGGLYRDVELIVTEQSVIRASEGGIRLVQKAVSSERAAVDAVIRIDGQRDRNLLVNLAVTTPRRDTIFFQASRFRVPASGIGTVTIPIELESPTLWNGVENPYLYNVIVKVTDQNVTCDSLAVPLGLRYFSVDPKTGFALNGRPLQLHGVFYYEDRASVGPALTEYQIREDLDYMVEMGVNAVRTSPGPHSQEFYDECDRRGLIVWSDLPFVGPSYLTDRGYIGTESFRANGVQQLREMISQYYNHPSIAMWGLFSNQSMRGDDPTPYIKELNTVAREEDPTRMTVGASNQDGQMNFITKLVVWDHIFGWKEGLPSDISVWLKQLQANWSNLNSGLSYGAGASIYHQDDSLYRPDYLGNWHPERWQSYLHEQYYSFAKNAPFLWGVFIANMFDYGAAGREWGDGTGVDDRGLVTFDRKYRKDAFYFYKANWNPDEPFVYIAERRWDRRVKRTQTLKVYSNAPEVEMLLNGVSLGKRSGVNGVFTWENVTMAEGMNDLEARSDSGIDHTRIEIAEDKIHHGIN</sequence>
<dbReference type="InterPro" id="IPR051913">
    <property type="entry name" value="GH2_Domain-Containing"/>
</dbReference>
<evidence type="ECO:0000313" key="9">
    <source>
        <dbReference type="EMBL" id="EHB93357.1"/>
    </source>
</evidence>
<dbReference type="RefSeq" id="WP_009132934.1">
    <property type="nucleotide sequence ID" value="NZ_JH370371.1"/>
</dbReference>
<dbReference type="EMBL" id="ADLD01000003">
    <property type="protein sequence ID" value="EHB93357.1"/>
    <property type="molecule type" value="Genomic_DNA"/>
</dbReference>
<dbReference type="GO" id="GO:0005975">
    <property type="term" value="P:carbohydrate metabolic process"/>
    <property type="evidence" value="ECO:0007669"/>
    <property type="project" value="InterPro"/>
</dbReference>
<organism evidence="9 10">
    <name type="scientific">Alistipes indistinctus YIT 12060</name>
    <dbReference type="NCBI Taxonomy" id="742725"/>
    <lineage>
        <taxon>Bacteria</taxon>
        <taxon>Pseudomonadati</taxon>
        <taxon>Bacteroidota</taxon>
        <taxon>Bacteroidia</taxon>
        <taxon>Bacteroidales</taxon>
        <taxon>Rikenellaceae</taxon>
        <taxon>Alistipes</taxon>
    </lineage>
</organism>
<feature type="chain" id="PRO_5003477688" description="Beta-galactosidase" evidence="4">
    <location>
        <begin position="30"/>
        <end position="682"/>
    </location>
</feature>
<dbReference type="Pfam" id="PF02837">
    <property type="entry name" value="Glyco_hydro_2_N"/>
    <property type="match status" value="1"/>
</dbReference>
<dbReference type="PRINTS" id="PR00132">
    <property type="entry name" value="GLHYDRLASE2"/>
</dbReference>
<evidence type="ECO:0000256" key="3">
    <source>
        <dbReference type="ARBA" id="ARBA00023295"/>
    </source>
</evidence>
<evidence type="ECO:0008006" key="11">
    <source>
        <dbReference type="Google" id="ProtNLM"/>
    </source>
</evidence>
<evidence type="ECO:0000256" key="4">
    <source>
        <dbReference type="SAM" id="SignalP"/>
    </source>
</evidence>
<dbReference type="InterPro" id="IPR006102">
    <property type="entry name" value="Ig-like_GH2"/>
</dbReference>
<dbReference type="InterPro" id="IPR006103">
    <property type="entry name" value="Glyco_hydro_2_cat"/>
</dbReference>
<dbReference type="HOGENOM" id="CLU_006501_5_0_10"/>
<dbReference type="Gene3D" id="2.60.40.10">
    <property type="entry name" value="Immunoglobulins"/>
    <property type="match status" value="2"/>
</dbReference>
<dbReference type="Pfam" id="PF16355">
    <property type="entry name" value="DUF4982"/>
    <property type="match status" value="1"/>
</dbReference>
<comment type="caution">
    <text evidence="9">The sequence shown here is derived from an EMBL/GenBank/DDBJ whole genome shotgun (WGS) entry which is preliminary data.</text>
</comment>
<feature type="domain" description="DUF4982" evidence="8">
    <location>
        <begin position="614"/>
        <end position="660"/>
    </location>
</feature>
<dbReference type="Pfam" id="PF00703">
    <property type="entry name" value="Glyco_hydro_2"/>
    <property type="match status" value="1"/>
</dbReference>
<dbReference type="PANTHER" id="PTHR42732">
    <property type="entry name" value="BETA-GALACTOSIDASE"/>
    <property type="match status" value="1"/>
</dbReference>
<protein>
    <recommendedName>
        <fullName evidence="11">Beta-galactosidase</fullName>
    </recommendedName>
</protein>
<dbReference type="eggNOG" id="COG3250">
    <property type="taxonomic scope" value="Bacteria"/>
</dbReference>
<feature type="domain" description="Glycosyl hydrolases family 2 sugar binding" evidence="7">
    <location>
        <begin position="72"/>
        <end position="171"/>
    </location>
</feature>
<dbReference type="InterPro" id="IPR013783">
    <property type="entry name" value="Ig-like_fold"/>
</dbReference>
<keyword evidence="3" id="KW-0326">Glycosidase</keyword>
<evidence type="ECO:0000259" key="8">
    <source>
        <dbReference type="Pfam" id="PF16355"/>
    </source>
</evidence>
<dbReference type="SUPFAM" id="SSF51445">
    <property type="entry name" value="(Trans)glycosidases"/>
    <property type="match status" value="1"/>
</dbReference>
<dbReference type="GO" id="GO:0004553">
    <property type="term" value="F:hydrolase activity, hydrolyzing O-glycosyl compounds"/>
    <property type="evidence" value="ECO:0007669"/>
    <property type="project" value="InterPro"/>
</dbReference>
<dbReference type="PANTHER" id="PTHR42732:SF1">
    <property type="entry name" value="BETA-MANNOSIDASE"/>
    <property type="match status" value="1"/>
</dbReference>
<dbReference type="SUPFAM" id="SSF49785">
    <property type="entry name" value="Galactose-binding domain-like"/>
    <property type="match status" value="1"/>
</dbReference>
<accession>G5H5B8</accession>
<dbReference type="PATRIC" id="fig|742725.3.peg.145"/>
<dbReference type="InterPro" id="IPR017853">
    <property type="entry name" value="GH"/>
</dbReference>
<feature type="signal peptide" evidence="4">
    <location>
        <begin position="1"/>
        <end position="29"/>
    </location>
</feature>
<name>G5H5B8_9BACT</name>
<reference evidence="9 10" key="1">
    <citation type="submission" date="2011-08" db="EMBL/GenBank/DDBJ databases">
        <title>The Genome Sequence of Alistipes indistinctus YIT 12060.</title>
        <authorList>
            <consortium name="The Broad Institute Genome Sequencing Platform"/>
            <person name="Earl A."/>
            <person name="Ward D."/>
            <person name="Feldgarden M."/>
            <person name="Gevers D."/>
            <person name="Morotomi M."/>
            <person name="Young S.K."/>
            <person name="Zeng Q."/>
            <person name="Gargeya S."/>
            <person name="Fitzgerald M."/>
            <person name="Haas B."/>
            <person name="Abouelleil A."/>
            <person name="Alvarado L."/>
            <person name="Arachchi H.M."/>
            <person name="Berlin A."/>
            <person name="Brown A."/>
            <person name="Chapman S.B."/>
            <person name="Chen Z."/>
            <person name="Dunbar C."/>
            <person name="Freedman E."/>
            <person name="Gearin G."/>
            <person name="Gellesch M."/>
            <person name="Goldberg J."/>
            <person name="Griggs A."/>
            <person name="Gujja S."/>
            <person name="Heiman D."/>
            <person name="Howarth C."/>
            <person name="Larson L."/>
            <person name="Lui A."/>
            <person name="MacDonald P.J.P."/>
            <person name="Montmayeur A."/>
            <person name="Murphy C."/>
            <person name="Neiman D."/>
            <person name="Pearson M."/>
            <person name="Priest M."/>
            <person name="Roberts A."/>
            <person name="Saif S."/>
            <person name="Shea T."/>
            <person name="Shenoy N."/>
            <person name="Sisk P."/>
            <person name="Stolte C."/>
            <person name="Sykes S."/>
            <person name="Wortman J."/>
            <person name="Nusbaum C."/>
            <person name="Birren B."/>
        </authorList>
    </citation>
    <scope>NUCLEOTIDE SEQUENCE [LARGE SCALE GENOMIC DNA]</scope>
    <source>
        <strain evidence="9 10">YIT 12060</strain>
    </source>
</reference>
<evidence type="ECO:0000313" key="10">
    <source>
        <dbReference type="Proteomes" id="UP000006008"/>
    </source>
</evidence>
<proteinExistence type="inferred from homology"/>
<dbReference type="Gene3D" id="3.20.20.80">
    <property type="entry name" value="Glycosidases"/>
    <property type="match status" value="1"/>
</dbReference>
<evidence type="ECO:0000259" key="7">
    <source>
        <dbReference type="Pfam" id="PF02837"/>
    </source>
</evidence>
<evidence type="ECO:0000256" key="1">
    <source>
        <dbReference type="ARBA" id="ARBA00007401"/>
    </source>
</evidence>
<dbReference type="InterPro" id="IPR006104">
    <property type="entry name" value="Glyco_hydro_2_N"/>
</dbReference>